<dbReference type="PROSITE" id="PS01047">
    <property type="entry name" value="HMA_1"/>
    <property type="match status" value="1"/>
</dbReference>
<feature type="transmembrane region" description="Helical" evidence="15">
    <location>
        <begin position="389"/>
        <end position="413"/>
    </location>
</feature>
<dbReference type="NCBIfam" id="TIGR01525">
    <property type="entry name" value="ATPase-IB_hvy"/>
    <property type="match status" value="1"/>
</dbReference>
<dbReference type="InterPro" id="IPR059000">
    <property type="entry name" value="ATPase_P-type_domA"/>
</dbReference>
<evidence type="ECO:0000256" key="14">
    <source>
        <dbReference type="ARBA" id="ARBA00023136"/>
    </source>
</evidence>
<evidence type="ECO:0000256" key="15">
    <source>
        <dbReference type="RuleBase" id="RU362081"/>
    </source>
</evidence>
<evidence type="ECO:0000256" key="10">
    <source>
        <dbReference type="ARBA" id="ARBA00022842"/>
    </source>
</evidence>
<keyword evidence="13" id="KW-0406">Ion transport</keyword>
<dbReference type="InterPro" id="IPR001757">
    <property type="entry name" value="P_typ_ATPase"/>
</dbReference>
<feature type="transmembrane region" description="Helical" evidence="15">
    <location>
        <begin position="708"/>
        <end position="726"/>
    </location>
</feature>
<keyword evidence="6 15" id="KW-0812">Transmembrane</keyword>
<evidence type="ECO:0000259" key="16">
    <source>
        <dbReference type="PROSITE" id="PS50846"/>
    </source>
</evidence>
<feature type="transmembrane region" description="Helical" evidence="15">
    <location>
        <begin position="184"/>
        <end position="202"/>
    </location>
</feature>
<comment type="similarity">
    <text evidence="2 15">Belongs to the cation transport ATPase (P-type) (TC 3.A.3) family. Type IB subfamily.</text>
</comment>
<feature type="transmembrane region" description="Helical" evidence="15">
    <location>
        <begin position="685"/>
        <end position="702"/>
    </location>
</feature>
<evidence type="ECO:0000256" key="7">
    <source>
        <dbReference type="ARBA" id="ARBA00022723"/>
    </source>
</evidence>
<dbReference type="PANTHER" id="PTHR43520">
    <property type="entry name" value="ATP7, ISOFORM B"/>
    <property type="match status" value="1"/>
</dbReference>
<gene>
    <name evidence="17" type="ORF">ARD30_05965</name>
    <name evidence="18" type="ORF">SAMN05660750_04703</name>
</gene>
<dbReference type="NCBIfam" id="TIGR01511">
    <property type="entry name" value="ATPase-IB1_Cu"/>
    <property type="match status" value="1"/>
</dbReference>
<keyword evidence="7 15" id="KW-0479">Metal-binding</keyword>
<evidence type="ECO:0000256" key="2">
    <source>
        <dbReference type="ARBA" id="ARBA00006024"/>
    </source>
</evidence>
<dbReference type="Proteomes" id="UP000190130">
    <property type="component" value="Unassembled WGS sequence"/>
</dbReference>
<keyword evidence="5" id="KW-0597">Phosphoprotein</keyword>
<organism evidence="17 19">
    <name type="scientific">Bosea thiooxidans</name>
    <dbReference type="NCBI Taxonomy" id="53254"/>
    <lineage>
        <taxon>Bacteria</taxon>
        <taxon>Pseudomonadati</taxon>
        <taxon>Pseudomonadota</taxon>
        <taxon>Alphaproteobacteria</taxon>
        <taxon>Hyphomicrobiales</taxon>
        <taxon>Boseaceae</taxon>
        <taxon>Bosea</taxon>
    </lineage>
</organism>
<dbReference type="Proteomes" id="UP000051562">
    <property type="component" value="Unassembled WGS sequence"/>
</dbReference>
<dbReference type="Gene3D" id="3.40.1110.10">
    <property type="entry name" value="Calcium-transporting ATPase, cytoplasmic domain N"/>
    <property type="match status" value="1"/>
</dbReference>
<dbReference type="InterPro" id="IPR008250">
    <property type="entry name" value="ATPase_P-typ_transduc_dom_A_sf"/>
</dbReference>
<evidence type="ECO:0000256" key="6">
    <source>
        <dbReference type="ARBA" id="ARBA00022692"/>
    </source>
</evidence>
<dbReference type="NCBIfam" id="TIGR01494">
    <property type="entry name" value="ATPase_P-type"/>
    <property type="match status" value="1"/>
</dbReference>
<evidence type="ECO:0000256" key="1">
    <source>
        <dbReference type="ARBA" id="ARBA00004651"/>
    </source>
</evidence>
<protein>
    <submittedName>
        <fullName evidence="18">Cu2+-exporting ATPase</fullName>
    </submittedName>
    <submittedName>
        <fullName evidence="17">Nitrogen fixation protein FixI</fullName>
    </submittedName>
</protein>
<dbReference type="CDD" id="cd02092">
    <property type="entry name" value="P-type_ATPase_FixI-like"/>
    <property type="match status" value="1"/>
</dbReference>
<evidence type="ECO:0000256" key="12">
    <source>
        <dbReference type="ARBA" id="ARBA00022989"/>
    </source>
</evidence>
<evidence type="ECO:0000256" key="8">
    <source>
        <dbReference type="ARBA" id="ARBA00022741"/>
    </source>
</evidence>
<dbReference type="PROSITE" id="PS01229">
    <property type="entry name" value="COF_2"/>
    <property type="match status" value="1"/>
</dbReference>
<proteinExistence type="inferred from homology"/>
<dbReference type="GO" id="GO:0055070">
    <property type="term" value="P:copper ion homeostasis"/>
    <property type="evidence" value="ECO:0007669"/>
    <property type="project" value="TreeGrafter"/>
</dbReference>
<feature type="domain" description="HMA" evidence="16">
    <location>
        <begin position="35"/>
        <end position="99"/>
    </location>
</feature>
<keyword evidence="3" id="KW-0813">Transport</keyword>
<sequence>MTCCAPPLDPYEAFDGTAVRQEIKLASRDLGDGLRQSDLAVPSVHCAACIRAVENGLMRVGGVEHARVNLSTRRVAVKWRGQEAPDLLAALAALGYPGHLFESEADRADPELARLVRSLAVAGFCAMNIMLLSVSVWSGAEAETRSAFHWISAALALPCLLYSGRVFFDSAWSVLRHGRTNMDVPISIGICLAFGLSLYDTIHDGPHAYFDAATSLIFFLLIGRTLDHLMREKAWAAVRGLMRLAPRGAMILQADGSRHYLPVAEIEPGMRLALAAGDRIPVDGVVADGVSELDCAIVTGESLPRPVAAGAAVQAGTLNLSGPLVVEASARAEASFLAEMIRLMEAAEGGRARYRRIADRAAALYSPVVHATAFLTFLGWMALGGGWHQAITVAIAVLIITCPCALGLAVPIVQVVAARRLFENGVMVRDGSAIERMAEVDMAAFDKTGTLTLGRPRLRDGATIDPGALSIAAEIARRSSHPLSRAIAAAAPAGALALSEVREHPGLGVEAVLDGRRYRLGRAEWALEGGTEPLGEKLTGTVLGCDGALLARFAFEETLRPQARAAIDALRGAGLEIALLSGDTPAAVGTMADRLAIGTVAAGLLPAQKVERLAGMAAQGRKVLMIGDGLNDVPALAAAHVSMAPASAADIGRNAADFVFLRDGLDAVPMALAVSRAAARLVRQNFALAIAYNAIALPIAIAGYVTPLIAALAMSLSSLIVVLNALRLQVGPASVRPTPAAAPEPGLVAMPGSGK</sequence>
<dbReference type="InterPro" id="IPR018303">
    <property type="entry name" value="ATPase_P-typ_P_site"/>
</dbReference>
<dbReference type="SUPFAM" id="SSF56784">
    <property type="entry name" value="HAD-like"/>
    <property type="match status" value="1"/>
</dbReference>
<dbReference type="GO" id="GO:0043682">
    <property type="term" value="F:P-type divalent copper transporter activity"/>
    <property type="evidence" value="ECO:0007669"/>
    <property type="project" value="TreeGrafter"/>
</dbReference>
<feature type="transmembrane region" description="Helical" evidence="15">
    <location>
        <begin position="361"/>
        <end position="383"/>
    </location>
</feature>
<reference evidence="18 20" key="2">
    <citation type="submission" date="2017-02" db="EMBL/GenBank/DDBJ databases">
        <authorList>
            <person name="Peterson S.W."/>
        </authorList>
    </citation>
    <scope>NUCLEOTIDE SEQUENCE [LARGE SCALE GENOMIC DNA]</scope>
    <source>
        <strain evidence="18 20">DSM 9653</strain>
    </source>
</reference>
<dbReference type="Gene3D" id="3.40.50.1000">
    <property type="entry name" value="HAD superfamily/HAD-like"/>
    <property type="match status" value="1"/>
</dbReference>
<dbReference type="STRING" id="53254.SAMN05660750_04703"/>
<keyword evidence="19" id="KW-1185">Reference proteome</keyword>
<dbReference type="PROSITE" id="PS50846">
    <property type="entry name" value="HMA_2"/>
    <property type="match status" value="1"/>
</dbReference>
<dbReference type="GO" id="GO:0016887">
    <property type="term" value="F:ATP hydrolysis activity"/>
    <property type="evidence" value="ECO:0007669"/>
    <property type="project" value="InterPro"/>
</dbReference>
<feature type="transmembrane region" description="Helical" evidence="15">
    <location>
        <begin position="208"/>
        <end position="226"/>
    </location>
</feature>
<dbReference type="EMBL" id="LMAR01000056">
    <property type="protein sequence ID" value="KQK28870.1"/>
    <property type="molecule type" value="Genomic_DNA"/>
</dbReference>
<keyword evidence="14 15" id="KW-0472">Membrane</keyword>
<keyword evidence="11" id="KW-1278">Translocase</keyword>
<dbReference type="Pfam" id="PF00403">
    <property type="entry name" value="HMA"/>
    <property type="match status" value="1"/>
</dbReference>
<keyword evidence="12 15" id="KW-1133">Transmembrane helix</keyword>
<keyword evidence="9 15" id="KW-0067">ATP-binding</keyword>
<dbReference type="InterPro" id="IPR006121">
    <property type="entry name" value="HMA_dom"/>
</dbReference>
<dbReference type="PROSITE" id="PS00154">
    <property type="entry name" value="ATPASE_E1_E2"/>
    <property type="match status" value="1"/>
</dbReference>
<evidence type="ECO:0000256" key="5">
    <source>
        <dbReference type="ARBA" id="ARBA00022553"/>
    </source>
</evidence>
<dbReference type="SUPFAM" id="SSF81653">
    <property type="entry name" value="Calcium ATPase, transduction domain A"/>
    <property type="match status" value="1"/>
</dbReference>
<dbReference type="Gene3D" id="3.30.70.100">
    <property type="match status" value="1"/>
</dbReference>
<reference evidence="17 19" key="1">
    <citation type="submission" date="2015-10" db="EMBL/GenBank/DDBJ databases">
        <title>Draft genome of Bosea thiooxidans.</title>
        <authorList>
            <person name="Wang X."/>
        </authorList>
    </citation>
    <scope>NUCLEOTIDE SEQUENCE [LARGE SCALE GENOMIC DNA]</scope>
    <source>
        <strain evidence="17 19">CGMCC 9174</strain>
    </source>
</reference>
<feature type="transmembrane region" description="Helical" evidence="15">
    <location>
        <begin position="119"/>
        <end position="140"/>
    </location>
</feature>
<dbReference type="InterPro" id="IPR036163">
    <property type="entry name" value="HMA_dom_sf"/>
</dbReference>
<dbReference type="Pfam" id="PF00122">
    <property type="entry name" value="E1-E2_ATPase"/>
    <property type="match status" value="1"/>
</dbReference>
<evidence type="ECO:0000256" key="11">
    <source>
        <dbReference type="ARBA" id="ARBA00022967"/>
    </source>
</evidence>
<dbReference type="EMBL" id="FUYX01000019">
    <property type="protein sequence ID" value="SKC14331.1"/>
    <property type="molecule type" value="Genomic_DNA"/>
</dbReference>
<evidence type="ECO:0000256" key="3">
    <source>
        <dbReference type="ARBA" id="ARBA00022448"/>
    </source>
</evidence>
<keyword evidence="4 15" id="KW-1003">Cell membrane</keyword>
<dbReference type="InterPro" id="IPR023299">
    <property type="entry name" value="ATPase_P-typ_cyto_dom_N"/>
</dbReference>
<dbReference type="InterPro" id="IPR023298">
    <property type="entry name" value="ATPase_P-typ_TM_dom_sf"/>
</dbReference>
<keyword evidence="10" id="KW-0460">Magnesium</keyword>
<dbReference type="InterPro" id="IPR036412">
    <property type="entry name" value="HAD-like_sf"/>
</dbReference>
<dbReference type="InterPro" id="IPR023214">
    <property type="entry name" value="HAD_sf"/>
</dbReference>
<dbReference type="GO" id="GO:0005524">
    <property type="term" value="F:ATP binding"/>
    <property type="evidence" value="ECO:0007669"/>
    <property type="project" value="UniProtKB-UniRule"/>
</dbReference>
<comment type="subcellular location">
    <subcellularLocation>
        <location evidence="1">Cell membrane</location>
        <topology evidence="1">Multi-pass membrane protein</topology>
    </subcellularLocation>
</comment>
<evidence type="ECO:0000313" key="17">
    <source>
        <dbReference type="EMBL" id="KQK28870.1"/>
    </source>
</evidence>
<name>A0A0Q3PGI4_9HYPH</name>
<accession>A0A0Q3PGI4</accession>
<dbReference type="RefSeq" id="WP_055729777.1">
    <property type="nucleotide sequence ID" value="NZ_FUYX01000019.1"/>
</dbReference>
<dbReference type="InterPro" id="IPR017969">
    <property type="entry name" value="Heavy-metal-associated_CS"/>
</dbReference>
<dbReference type="GO" id="GO:0005507">
    <property type="term" value="F:copper ion binding"/>
    <property type="evidence" value="ECO:0007669"/>
    <property type="project" value="TreeGrafter"/>
</dbReference>
<evidence type="ECO:0000313" key="18">
    <source>
        <dbReference type="EMBL" id="SKC14331.1"/>
    </source>
</evidence>
<dbReference type="AlphaFoldDB" id="A0A0Q3PGI4"/>
<evidence type="ECO:0000313" key="19">
    <source>
        <dbReference type="Proteomes" id="UP000051562"/>
    </source>
</evidence>
<dbReference type="Pfam" id="PF00702">
    <property type="entry name" value="Hydrolase"/>
    <property type="match status" value="1"/>
</dbReference>
<feature type="transmembrane region" description="Helical" evidence="15">
    <location>
        <begin position="146"/>
        <end position="163"/>
    </location>
</feature>
<dbReference type="PRINTS" id="PR00119">
    <property type="entry name" value="CATATPASE"/>
</dbReference>
<dbReference type="GO" id="GO:0005886">
    <property type="term" value="C:plasma membrane"/>
    <property type="evidence" value="ECO:0007669"/>
    <property type="project" value="UniProtKB-SubCell"/>
</dbReference>
<dbReference type="PANTHER" id="PTHR43520:SF5">
    <property type="entry name" value="CATION-TRANSPORTING P-TYPE ATPASE-RELATED"/>
    <property type="match status" value="1"/>
</dbReference>
<dbReference type="OrthoDB" id="391538at2"/>
<dbReference type="NCBIfam" id="TIGR01512">
    <property type="entry name" value="ATPase-IB2_Cd"/>
    <property type="match status" value="1"/>
</dbReference>
<dbReference type="SUPFAM" id="SSF55008">
    <property type="entry name" value="HMA, heavy metal-associated domain"/>
    <property type="match status" value="1"/>
</dbReference>
<evidence type="ECO:0000256" key="4">
    <source>
        <dbReference type="ARBA" id="ARBA00022475"/>
    </source>
</evidence>
<evidence type="ECO:0000256" key="9">
    <source>
        <dbReference type="ARBA" id="ARBA00022840"/>
    </source>
</evidence>
<evidence type="ECO:0000256" key="13">
    <source>
        <dbReference type="ARBA" id="ARBA00023065"/>
    </source>
</evidence>
<evidence type="ECO:0000313" key="20">
    <source>
        <dbReference type="Proteomes" id="UP000190130"/>
    </source>
</evidence>
<dbReference type="Gene3D" id="2.70.150.10">
    <property type="entry name" value="Calcium-transporting ATPase, cytoplasmic transduction domain A"/>
    <property type="match status" value="1"/>
</dbReference>
<dbReference type="CDD" id="cd00371">
    <property type="entry name" value="HMA"/>
    <property type="match status" value="1"/>
</dbReference>
<keyword evidence="8 15" id="KW-0547">Nucleotide-binding</keyword>
<dbReference type="SUPFAM" id="SSF81665">
    <property type="entry name" value="Calcium ATPase, transmembrane domain M"/>
    <property type="match status" value="1"/>
</dbReference>
<dbReference type="InterPro" id="IPR027256">
    <property type="entry name" value="P-typ_ATPase_IB"/>
</dbReference>